<dbReference type="OrthoDB" id="9810648at2"/>
<evidence type="ECO:0000313" key="3">
    <source>
        <dbReference type="EMBL" id="SHI54269.1"/>
    </source>
</evidence>
<dbReference type="STRING" id="1118202.SAMN05443429_102178"/>
<dbReference type="Gene3D" id="3.90.79.10">
    <property type="entry name" value="Nucleoside Triphosphate Pyrophosphohydrolase"/>
    <property type="match status" value="1"/>
</dbReference>
<dbReference type="SUPFAM" id="SSF55811">
    <property type="entry name" value="Nudix"/>
    <property type="match status" value="1"/>
</dbReference>
<proteinExistence type="predicted"/>
<dbReference type="PROSITE" id="PS00893">
    <property type="entry name" value="NUDIX_BOX"/>
    <property type="match status" value="1"/>
</dbReference>
<sequence>MFNIRVYALCIKNHAVLALAEEYAGTRLLKFPGGGLEYGEGTLECLRRELGEELNLTPENFRHFYTQEDYVKSRFRENEQLLTIYYLADIDDTDLILRDPCISEARWVPLHSTGNPFPLPVDSLVFEKLKSESSEGRI</sequence>
<keyword evidence="4" id="KW-1185">Reference proteome</keyword>
<dbReference type="RefSeq" id="WP_073178314.1">
    <property type="nucleotide sequence ID" value="NZ_FQYI01000002.1"/>
</dbReference>
<organism evidence="3 4">
    <name type="scientific">Cruoricaptor ignavus</name>
    <dbReference type="NCBI Taxonomy" id="1118202"/>
    <lineage>
        <taxon>Bacteria</taxon>
        <taxon>Pseudomonadati</taxon>
        <taxon>Bacteroidota</taxon>
        <taxon>Flavobacteriia</taxon>
        <taxon>Flavobacteriales</taxon>
        <taxon>Weeksellaceae</taxon>
        <taxon>Cruoricaptor</taxon>
    </lineage>
</organism>
<evidence type="ECO:0000256" key="1">
    <source>
        <dbReference type="ARBA" id="ARBA00022801"/>
    </source>
</evidence>
<evidence type="ECO:0000259" key="2">
    <source>
        <dbReference type="PROSITE" id="PS51462"/>
    </source>
</evidence>
<name>A0A1M6BZL8_9FLAO</name>
<dbReference type="InterPro" id="IPR020084">
    <property type="entry name" value="NUDIX_hydrolase_CS"/>
</dbReference>
<gene>
    <name evidence="3" type="ORF">SAMN05443429_102178</name>
</gene>
<keyword evidence="1" id="KW-0378">Hydrolase</keyword>
<dbReference type="GO" id="GO:0016787">
    <property type="term" value="F:hydrolase activity"/>
    <property type="evidence" value="ECO:0007669"/>
    <property type="project" value="UniProtKB-KW"/>
</dbReference>
<dbReference type="InterPro" id="IPR015797">
    <property type="entry name" value="NUDIX_hydrolase-like_dom_sf"/>
</dbReference>
<dbReference type="EMBL" id="FQYI01000002">
    <property type="protein sequence ID" value="SHI54269.1"/>
    <property type="molecule type" value="Genomic_DNA"/>
</dbReference>
<dbReference type="AlphaFoldDB" id="A0A1M6BZL8"/>
<dbReference type="Pfam" id="PF00293">
    <property type="entry name" value="NUDIX"/>
    <property type="match status" value="1"/>
</dbReference>
<dbReference type="PANTHER" id="PTHR43736:SF1">
    <property type="entry name" value="DIHYDRONEOPTERIN TRIPHOSPHATE DIPHOSPHATASE"/>
    <property type="match status" value="1"/>
</dbReference>
<dbReference type="PROSITE" id="PS51462">
    <property type="entry name" value="NUDIX"/>
    <property type="match status" value="1"/>
</dbReference>
<evidence type="ECO:0000313" key="4">
    <source>
        <dbReference type="Proteomes" id="UP000184335"/>
    </source>
</evidence>
<dbReference type="PANTHER" id="PTHR43736">
    <property type="entry name" value="ADP-RIBOSE PYROPHOSPHATASE"/>
    <property type="match status" value="1"/>
</dbReference>
<dbReference type="Proteomes" id="UP000184335">
    <property type="component" value="Unassembled WGS sequence"/>
</dbReference>
<feature type="domain" description="Nudix hydrolase" evidence="2">
    <location>
        <begin position="2"/>
        <end position="131"/>
    </location>
</feature>
<reference evidence="3 4" key="1">
    <citation type="submission" date="2016-11" db="EMBL/GenBank/DDBJ databases">
        <authorList>
            <person name="Jaros S."/>
            <person name="Januszkiewicz K."/>
            <person name="Wedrychowicz H."/>
        </authorList>
    </citation>
    <scope>NUCLEOTIDE SEQUENCE [LARGE SCALE GENOMIC DNA]</scope>
    <source>
        <strain evidence="3 4">DSM 25479</strain>
    </source>
</reference>
<dbReference type="InterPro" id="IPR000086">
    <property type="entry name" value="NUDIX_hydrolase_dom"/>
</dbReference>
<accession>A0A1M6BZL8</accession>
<protein>
    <submittedName>
        <fullName evidence="3">NUDIX domain-containing protein</fullName>
    </submittedName>
</protein>